<dbReference type="Proteomes" id="UP000181992">
    <property type="component" value="Unassembled WGS sequence"/>
</dbReference>
<reference evidence="1 2" key="1">
    <citation type="journal article" date="2016" name="Environ. Microbiol.">
        <title>Genomic resolution of a cold subsurface aquifer community provides metabolic insights for novel microbes adapted to high CO concentrations.</title>
        <authorList>
            <person name="Probst A.J."/>
            <person name="Castelle C.J."/>
            <person name="Singh A."/>
            <person name="Brown C.T."/>
            <person name="Anantharaman K."/>
            <person name="Sharon I."/>
            <person name="Hug L.A."/>
            <person name="Burstein D."/>
            <person name="Emerson J.B."/>
            <person name="Thomas B.C."/>
            <person name="Banfield J.F."/>
        </authorList>
    </citation>
    <scope>NUCLEOTIDE SEQUENCE [LARGE SCALE GENOMIC DNA]</scope>
    <source>
        <strain evidence="1">CG1_02_43_90</strain>
    </source>
</reference>
<protein>
    <submittedName>
        <fullName evidence="1">Uncharacterized protein</fullName>
    </submittedName>
</protein>
<name>A0A1J4V995_9BACT</name>
<organism evidence="1 2">
    <name type="scientific">Candidatus Nomurabacteria bacterium CG1_02_43_90</name>
    <dbReference type="NCBI Taxonomy" id="1805281"/>
    <lineage>
        <taxon>Bacteria</taxon>
        <taxon>Candidatus Nomuraibacteriota</taxon>
    </lineage>
</organism>
<dbReference type="AlphaFoldDB" id="A0A1J4V995"/>
<evidence type="ECO:0000313" key="1">
    <source>
        <dbReference type="EMBL" id="OIO31333.1"/>
    </source>
</evidence>
<accession>A0A1J4V995</accession>
<comment type="caution">
    <text evidence="1">The sequence shown here is derived from an EMBL/GenBank/DDBJ whole genome shotgun (WGS) entry which is preliminary data.</text>
</comment>
<proteinExistence type="predicted"/>
<dbReference type="EMBL" id="MNVN01000001">
    <property type="protein sequence ID" value="OIO31333.1"/>
    <property type="molecule type" value="Genomic_DNA"/>
</dbReference>
<evidence type="ECO:0000313" key="2">
    <source>
        <dbReference type="Proteomes" id="UP000181992"/>
    </source>
</evidence>
<sequence length="86" mass="9914">MIFVEIQERSLTKSQDYARFAWHVLAERKKVILLMLRLVPHELQKENLLPLDFFNRSLMLVALVGTSSGSTKGSLVRPFLLKKMGK</sequence>
<gene>
    <name evidence="1" type="ORF">AUJ77_00060</name>
</gene>